<dbReference type="GeneID" id="108987955"/>
<reference evidence="17" key="1">
    <citation type="submission" date="2025-08" db="UniProtKB">
        <authorList>
            <consortium name="RefSeq"/>
        </authorList>
    </citation>
    <scope>IDENTIFICATION</scope>
    <source>
        <tissue evidence="17">Leaves</tissue>
    </source>
</reference>
<comment type="subcellular location">
    <subcellularLocation>
        <location evidence="1">Membrane</location>
        <topology evidence="1">Single-pass type I membrane protein</topology>
    </subcellularLocation>
</comment>
<feature type="transmembrane region" description="Helical" evidence="14">
    <location>
        <begin position="316"/>
        <end position="335"/>
    </location>
</feature>
<evidence type="ECO:0000256" key="4">
    <source>
        <dbReference type="ARBA" id="ARBA00022692"/>
    </source>
</evidence>
<dbReference type="Gene3D" id="3.30.200.20">
    <property type="entry name" value="Phosphorylase Kinase, domain 1"/>
    <property type="match status" value="1"/>
</dbReference>
<dbReference type="SUPFAM" id="SSF56112">
    <property type="entry name" value="Protein kinase-like (PK-like)"/>
    <property type="match status" value="1"/>
</dbReference>
<dbReference type="Gene3D" id="1.10.510.10">
    <property type="entry name" value="Transferase(Phosphotransferase) domain 1"/>
    <property type="match status" value="1"/>
</dbReference>
<feature type="chain" id="PRO_5043949397" evidence="15">
    <location>
        <begin position="22"/>
        <end position="716"/>
    </location>
</feature>
<evidence type="ECO:0000256" key="9">
    <source>
        <dbReference type="ARBA" id="ARBA00022989"/>
    </source>
</evidence>
<dbReference type="GO" id="GO:0004672">
    <property type="term" value="F:protein kinase activity"/>
    <property type="evidence" value="ECO:0007669"/>
    <property type="project" value="InterPro"/>
</dbReference>
<dbReference type="KEGG" id="jre:108987955"/>
<accession>A0A2I4EB09</accession>
<dbReference type="SUPFAM" id="SSF52058">
    <property type="entry name" value="L domain-like"/>
    <property type="match status" value="1"/>
</dbReference>
<keyword evidence="6" id="KW-0677">Repeat</keyword>
<evidence type="ECO:0000256" key="13">
    <source>
        <dbReference type="SAM" id="MobiDB-lite"/>
    </source>
</evidence>
<name>A0A2I4EB09_JUGRE</name>
<evidence type="ECO:0000256" key="3">
    <source>
        <dbReference type="ARBA" id="ARBA00022614"/>
    </source>
</evidence>
<evidence type="ECO:0000256" key="10">
    <source>
        <dbReference type="ARBA" id="ARBA00023136"/>
    </source>
</evidence>
<dbReference type="InterPro" id="IPR032675">
    <property type="entry name" value="LRR_dom_sf"/>
</dbReference>
<evidence type="ECO:0000256" key="7">
    <source>
        <dbReference type="ARBA" id="ARBA00022741"/>
    </source>
</evidence>
<keyword evidence="2" id="KW-0597">Phosphoprotein</keyword>
<keyword evidence="12" id="KW-0325">Glycoprotein</keyword>
<keyword evidence="10 14" id="KW-0472">Membrane</keyword>
<dbReference type="SMART" id="SM00369">
    <property type="entry name" value="LRR_TYP"/>
    <property type="match status" value="3"/>
</dbReference>
<evidence type="ECO:0000256" key="11">
    <source>
        <dbReference type="ARBA" id="ARBA00023170"/>
    </source>
</evidence>
<feature type="compositionally biased region" description="Polar residues" evidence="13">
    <location>
        <begin position="568"/>
        <end position="599"/>
    </location>
</feature>
<evidence type="ECO:0000256" key="5">
    <source>
        <dbReference type="ARBA" id="ARBA00022729"/>
    </source>
</evidence>
<dbReference type="Proteomes" id="UP000235220">
    <property type="component" value="Chromosome 1"/>
</dbReference>
<keyword evidence="7" id="KW-0547">Nucleotide-binding</keyword>
<dbReference type="Pfam" id="PF08263">
    <property type="entry name" value="LRRNT_2"/>
    <property type="match status" value="1"/>
</dbReference>
<dbReference type="PANTHER" id="PTHR48007">
    <property type="entry name" value="LEUCINE-RICH REPEAT RECEPTOR-LIKE PROTEIN KINASE PXC1"/>
    <property type="match status" value="1"/>
</dbReference>
<evidence type="ECO:0000313" key="16">
    <source>
        <dbReference type="Proteomes" id="UP000235220"/>
    </source>
</evidence>
<evidence type="ECO:0000256" key="12">
    <source>
        <dbReference type="ARBA" id="ARBA00023180"/>
    </source>
</evidence>
<dbReference type="InterPro" id="IPR001611">
    <property type="entry name" value="Leu-rich_rpt"/>
</dbReference>
<keyword evidence="4 14" id="KW-0812">Transmembrane</keyword>
<feature type="signal peptide" evidence="15">
    <location>
        <begin position="1"/>
        <end position="21"/>
    </location>
</feature>
<evidence type="ECO:0000256" key="14">
    <source>
        <dbReference type="SAM" id="Phobius"/>
    </source>
</evidence>
<keyword evidence="5 15" id="KW-0732">Signal</keyword>
<dbReference type="RefSeq" id="XP_018816585.1">
    <property type="nucleotide sequence ID" value="XM_018961040.2"/>
</dbReference>
<dbReference type="GO" id="GO:0005524">
    <property type="term" value="F:ATP binding"/>
    <property type="evidence" value="ECO:0007669"/>
    <property type="project" value="UniProtKB-KW"/>
</dbReference>
<dbReference type="InterPro" id="IPR046959">
    <property type="entry name" value="PRK1-6/SRF4-like"/>
</dbReference>
<protein>
    <submittedName>
        <fullName evidence="17">Receptor protein kinase-like protein ZAR1</fullName>
    </submittedName>
</protein>
<dbReference type="InterPro" id="IPR003591">
    <property type="entry name" value="Leu-rich_rpt_typical-subtyp"/>
</dbReference>
<dbReference type="GO" id="GO:0016020">
    <property type="term" value="C:membrane"/>
    <property type="evidence" value="ECO:0007669"/>
    <property type="project" value="UniProtKB-SubCell"/>
</dbReference>
<keyword evidence="11" id="KW-0675">Receptor</keyword>
<dbReference type="FunFam" id="3.80.10.10:FF:000101">
    <property type="entry name" value="LRR receptor-like serine/threonine-protein kinase ERECTA"/>
    <property type="match status" value="1"/>
</dbReference>
<keyword evidence="9 14" id="KW-1133">Transmembrane helix</keyword>
<evidence type="ECO:0000313" key="17">
    <source>
        <dbReference type="RefSeq" id="XP_018816585.1"/>
    </source>
</evidence>
<dbReference type="PROSITE" id="PS50011">
    <property type="entry name" value="PROTEIN_KINASE_DOM"/>
    <property type="match status" value="1"/>
</dbReference>
<feature type="region of interest" description="Disordered" evidence="13">
    <location>
        <begin position="568"/>
        <end position="603"/>
    </location>
</feature>
<dbReference type="AlphaFoldDB" id="A0A2I4EB09"/>
<dbReference type="Gramene" id="Jr01_07780_p1">
    <property type="protein sequence ID" value="cds.Jr01_07780_p1"/>
    <property type="gene ID" value="Jr01_07780"/>
</dbReference>
<dbReference type="InterPro" id="IPR011009">
    <property type="entry name" value="Kinase-like_dom_sf"/>
</dbReference>
<evidence type="ECO:0000256" key="1">
    <source>
        <dbReference type="ARBA" id="ARBA00004479"/>
    </source>
</evidence>
<keyword evidence="3" id="KW-0433">Leucine-rich repeat</keyword>
<dbReference type="PANTHER" id="PTHR48007:SF83">
    <property type="entry name" value="PROTEIN KINASE DOMAIN-CONTAINING PROTEIN"/>
    <property type="match status" value="1"/>
</dbReference>
<evidence type="ECO:0000256" key="8">
    <source>
        <dbReference type="ARBA" id="ARBA00022840"/>
    </source>
</evidence>
<evidence type="ECO:0000256" key="6">
    <source>
        <dbReference type="ARBA" id="ARBA00022737"/>
    </source>
</evidence>
<dbReference type="Gene3D" id="3.80.10.10">
    <property type="entry name" value="Ribonuclease Inhibitor"/>
    <property type="match status" value="2"/>
</dbReference>
<dbReference type="CDD" id="cd14066">
    <property type="entry name" value="STKc_IRAK"/>
    <property type="match status" value="1"/>
</dbReference>
<keyword evidence="8" id="KW-0067">ATP-binding</keyword>
<evidence type="ECO:0000256" key="2">
    <source>
        <dbReference type="ARBA" id="ARBA00022553"/>
    </source>
</evidence>
<dbReference type="InterPro" id="IPR000719">
    <property type="entry name" value="Prot_kinase_dom"/>
</dbReference>
<dbReference type="Pfam" id="PF00069">
    <property type="entry name" value="Pkinase"/>
    <property type="match status" value="1"/>
</dbReference>
<sequence>MDLQAICLSFLMCNFFAIVGSLNDEGSALLSFKQSLENNSNSHLYNWNSYDESPCSWNGVTCREERVVSLTIPNRKLVGFIPASLGKLTSLRRVNLRNNKIYGSLPAELFDAVELKSLVLSGNSLSGPIPREIGKLRNLKTLDLSQNSFNGSIPSSLVQCRRLKKLVLGQNSLTGSVPDEFGNSLITLQSVNLSFNKLSGPIPSTMGNLSSLEGTLDLSHNFLNGPIPASLGSLPPRVYIDLSYNNLSGPIPQIGALSNVGPTAFIGNSLLCGTPLKIPCSPRIPDFQSILPYPSQNPGGRSGKNDEGKDKYSTRAILISIIASVAGICLVWLLVSYRCRRTSAGQGGVRVGGCSFEKALMVRKEFFCFAKQDPETLSENIEQYKFVHLEQQPSFNLDQLLKASAFLLGRSGTGIVYKVVLENGLALAVRRLGEDGGSQRFREFQSEVEAIGKVRHPNIVALRAYCWSVDEKLLIYDYIPNGDLATVIHGKAGIVPFKPLSWPFRLRIMKGIARGLAYLHEFSPKRYVHGNLRPSNILLGQMMEPHISDFGLRLLTNIDGESQTYELEQMSNGTGTPQSSSPYEFQPTSPTVTARSSYQAPEASRLTKPSQKWDIYSFGVILLEMISGKFPMMKIGCLEMDLVQWIQLSIEDRKPLSHVLDPFMGHDLDNEEEIVAIVKIALACVQKSPEKRPSMRYVCDNLERLASSTLLRDNTG</sequence>
<dbReference type="OrthoDB" id="4062651at2759"/>
<keyword evidence="16" id="KW-1185">Reference proteome</keyword>
<dbReference type="Pfam" id="PF00560">
    <property type="entry name" value="LRR_1"/>
    <property type="match status" value="5"/>
</dbReference>
<proteinExistence type="predicted"/>
<dbReference type="InterPro" id="IPR013210">
    <property type="entry name" value="LRR_N_plant-typ"/>
</dbReference>
<gene>
    <name evidence="17" type="primary">LOC108987955</name>
</gene>
<dbReference type="FunFam" id="3.80.10.10:FF:000722">
    <property type="entry name" value="Leucine-rich repeat receptor-like protein kinase"/>
    <property type="match status" value="1"/>
</dbReference>
<evidence type="ECO:0000256" key="15">
    <source>
        <dbReference type="SAM" id="SignalP"/>
    </source>
</evidence>
<organism evidence="16 17">
    <name type="scientific">Juglans regia</name>
    <name type="common">English walnut</name>
    <dbReference type="NCBI Taxonomy" id="51240"/>
    <lineage>
        <taxon>Eukaryota</taxon>
        <taxon>Viridiplantae</taxon>
        <taxon>Streptophyta</taxon>
        <taxon>Embryophyta</taxon>
        <taxon>Tracheophyta</taxon>
        <taxon>Spermatophyta</taxon>
        <taxon>Magnoliopsida</taxon>
        <taxon>eudicotyledons</taxon>
        <taxon>Gunneridae</taxon>
        <taxon>Pentapetalae</taxon>
        <taxon>rosids</taxon>
        <taxon>fabids</taxon>
        <taxon>Fagales</taxon>
        <taxon>Juglandaceae</taxon>
        <taxon>Juglans</taxon>
    </lineage>
</organism>